<dbReference type="Gene3D" id="2.40.50.100">
    <property type="match status" value="1"/>
</dbReference>
<dbReference type="EMBL" id="CP032134">
    <property type="protein sequence ID" value="AXY57510.1"/>
    <property type="molecule type" value="Genomic_DNA"/>
</dbReference>
<dbReference type="PANTHER" id="PTHR30469">
    <property type="entry name" value="MULTIDRUG RESISTANCE PROTEIN MDTA"/>
    <property type="match status" value="1"/>
</dbReference>
<proteinExistence type="inferred from homology"/>
<comment type="similarity">
    <text evidence="1">Belongs to the membrane fusion protein (MFP) (TC 8.A.1) family.</text>
</comment>
<feature type="domain" description="Multidrug resistance protein MdtA-like barrel-sandwich hybrid" evidence="2">
    <location>
        <begin position="80"/>
        <end position="219"/>
    </location>
</feature>
<name>A0A3B7LX88_9GAMM</name>
<dbReference type="GO" id="GO:0015562">
    <property type="term" value="F:efflux transmembrane transporter activity"/>
    <property type="evidence" value="ECO:0007669"/>
    <property type="project" value="TreeGrafter"/>
</dbReference>
<organism evidence="3 4">
    <name type="scientific">Acinetobacter chinensis</name>
    <dbReference type="NCBI Taxonomy" id="2004650"/>
    <lineage>
        <taxon>Bacteria</taxon>
        <taxon>Pseudomonadati</taxon>
        <taxon>Pseudomonadota</taxon>
        <taxon>Gammaproteobacteria</taxon>
        <taxon>Moraxellales</taxon>
        <taxon>Moraxellaceae</taxon>
        <taxon>Acinetobacter</taxon>
    </lineage>
</organism>
<dbReference type="PANTHER" id="PTHR30469:SF18">
    <property type="entry name" value="RESISTANCE-NODULATION-CELL DIVISION (RND) EFFLUX MEMBRANE FUSION PROTEIN-RELATED"/>
    <property type="match status" value="1"/>
</dbReference>
<evidence type="ECO:0000256" key="1">
    <source>
        <dbReference type="ARBA" id="ARBA00009477"/>
    </source>
</evidence>
<evidence type="ECO:0000313" key="3">
    <source>
        <dbReference type="EMBL" id="AXY57510.1"/>
    </source>
</evidence>
<dbReference type="NCBIfam" id="TIGR01730">
    <property type="entry name" value="RND_mfp"/>
    <property type="match status" value="1"/>
</dbReference>
<evidence type="ECO:0000259" key="2">
    <source>
        <dbReference type="Pfam" id="PF25917"/>
    </source>
</evidence>
<dbReference type="Gene3D" id="1.10.287.470">
    <property type="entry name" value="Helix hairpin bin"/>
    <property type="match status" value="1"/>
</dbReference>
<gene>
    <name evidence="3" type="ORF">CDG60_13650</name>
</gene>
<dbReference type="KEGG" id="achi:CDG60_13650"/>
<dbReference type="InterPro" id="IPR058625">
    <property type="entry name" value="MdtA-like_BSH"/>
</dbReference>
<evidence type="ECO:0000313" key="4">
    <source>
        <dbReference type="Proteomes" id="UP000263753"/>
    </source>
</evidence>
<dbReference type="Proteomes" id="UP000263753">
    <property type="component" value="Chromosome"/>
</dbReference>
<dbReference type="Gene3D" id="2.40.420.20">
    <property type="match status" value="1"/>
</dbReference>
<dbReference type="Pfam" id="PF25917">
    <property type="entry name" value="BSH_RND"/>
    <property type="match status" value="1"/>
</dbReference>
<sequence>MQTVMYPMKERSIVFFSAVRITTVCITLALSACQKPEPETGKNQVPQKIELIQQDLVAFQNGSSVHKTAFTGTIRAVNRSSIQSQVSATASQVSAEVGQRVSQGQVLVRLNNQDNAARLAQSRANLAAAQAQEKMALNMMQRKQRLLNQGFISRVEYEQSAVDYQAQKENTHAQQANVDIALKADRDGIILSPINGVVTVRQVEPGQTVATGQTLFEIIDPERTEIQAKLPSDLQSALRPGQKIEFSIQGNPALLSATLSRVSPVADLNSRQIEFFAVPDKAVQSLSIGAFVEGNILSATQVQGQIIPLDVIQNIDQQPFVWVIRNKRIEKQNIQVIEQRYSNNSAVVQGLIVGDLISRVKFTDQDNHKEVAISPK</sequence>
<reference evidence="4" key="1">
    <citation type="submission" date="2018-09" db="EMBL/GenBank/DDBJ databases">
        <title>The complete genome of Acinetobacter sp. strain WCHAc010005.</title>
        <authorList>
            <person name="Hu Y."/>
            <person name="Long H."/>
            <person name="Feng Y."/>
            <person name="Zong Z."/>
        </authorList>
    </citation>
    <scope>NUCLEOTIDE SEQUENCE [LARGE SCALE GENOMIC DNA]</scope>
    <source>
        <strain evidence="4">WCHAc010005</strain>
    </source>
</reference>
<dbReference type="GO" id="GO:1990281">
    <property type="term" value="C:efflux pump complex"/>
    <property type="evidence" value="ECO:0007669"/>
    <property type="project" value="TreeGrafter"/>
</dbReference>
<dbReference type="SUPFAM" id="SSF111369">
    <property type="entry name" value="HlyD-like secretion proteins"/>
    <property type="match status" value="1"/>
</dbReference>
<protein>
    <submittedName>
        <fullName evidence="3">Efflux RND transporter periplasmic adaptor subunit</fullName>
    </submittedName>
</protein>
<dbReference type="AlphaFoldDB" id="A0A3B7LX88"/>
<dbReference type="InterPro" id="IPR006143">
    <property type="entry name" value="RND_pump_MFP"/>
</dbReference>
<accession>A0A3B7LX88</accession>